<comment type="caution">
    <text evidence="8">The sequence shown here is derived from an EMBL/GenBank/DDBJ whole genome shotgun (WGS) entry which is preliminary data.</text>
</comment>
<dbReference type="Gene3D" id="3.30.1370.50">
    <property type="entry name" value="R3H-like domain"/>
    <property type="match status" value="1"/>
</dbReference>
<dbReference type="PANTHER" id="PTHR35800">
    <property type="entry name" value="PROTEIN JAG"/>
    <property type="match status" value="1"/>
</dbReference>
<dbReference type="InterPro" id="IPR015946">
    <property type="entry name" value="KH_dom-like_a/b"/>
</dbReference>
<keyword evidence="9" id="KW-1185">Reference proteome</keyword>
<evidence type="ECO:0000256" key="5">
    <source>
        <dbReference type="ARBA" id="ARBA00023316"/>
    </source>
</evidence>
<keyword evidence="1 6" id="KW-0963">Cytoplasm</keyword>
<evidence type="ECO:0000259" key="7">
    <source>
        <dbReference type="PROSITE" id="PS51061"/>
    </source>
</evidence>
<evidence type="ECO:0000313" key="8">
    <source>
        <dbReference type="EMBL" id="KEZ48871.1"/>
    </source>
</evidence>
<dbReference type="InterPro" id="IPR039247">
    <property type="entry name" value="KhpB"/>
</dbReference>
<dbReference type="Pfam" id="PF13083">
    <property type="entry name" value="KH_KhpA-B"/>
    <property type="match status" value="1"/>
</dbReference>
<dbReference type="SMART" id="SM01245">
    <property type="entry name" value="Jag_N"/>
    <property type="match status" value="1"/>
</dbReference>
<dbReference type="Pfam" id="PF14804">
    <property type="entry name" value="Jag_N"/>
    <property type="match status" value="1"/>
</dbReference>
<name>A0A084GNF9_METID</name>
<dbReference type="AlphaFoldDB" id="A0A084GNF9"/>
<dbReference type="InterPro" id="IPR032782">
    <property type="entry name" value="KhpB_N"/>
</dbReference>
<dbReference type="HAMAP" id="MF_00867">
    <property type="entry name" value="KhpB"/>
    <property type="match status" value="1"/>
</dbReference>
<dbReference type="OrthoDB" id="9794483at2"/>
<dbReference type="STRING" id="246786.GS18_0215735"/>
<accession>A0A084GNF9</accession>
<dbReference type="InterPro" id="IPR038008">
    <property type="entry name" value="Jag_KH"/>
</dbReference>
<dbReference type="Gene3D" id="3.30.30.80">
    <property type="entry name" value="probable RNA-binding protein from clostridium symbiosum atcc 14940"/>
    <property type="match status" value="1"/>
</dbReference>
<keyword evidence="3 6" id="KW-0133">Cell shape</keyword>
<dbReference type="GO" id="GO:0071555">
    <property type="term" value="P:cell wall organization"/>
    <property type="evidence" value="ECO:0007669"/>
    <property type="project" value="UniProtKB-KW"/>
</dbReference>
<comment type="function">
    <text evidence="6">A probable RNA chaperone. Forms a complex with KhpA which binds to cellular RNA and controls its expression. Plays a role in peptidoglycan (PG) homeostasis and cell length regulation.</text>
</comment>
<protein>
    <recommendedName>
        <fullName evidence="6">RNA-binding protein KhpB</fullName>
    </recommendedName>
    <alternativeName>
        <fullName evidence="6">RNA-binding protein EloR</fullName>
    </alternativeName>
</protein>
<evidence type="ECO:0000313" key="9">
    <source>
        <dbReference type="Proteomes" id="UP000028549"/>
    </source>
</evidence>
<dbReference type="PANTHER" id="PTHR35800:SF1">
    <property type="entry name" value="RNA-BINDING PROTEIN KHPB"/>
    <property type="match status" value="1"/>
</dbReference>
<dbReference type="Pfam" id="PF01424">
    <property type="entry name" value="R3H"/>
    <property type="match status" value="1"/>
</dbReference>
<gene>
    <name evidence="6" type="primary">khpB</name>
    <name evidence="6" type="synonym">eloR</name>
    <name evidence="8" type="ORF">GS18_0215735</name>
</gene>
<dbReference type="InterPro" id="IPR036867">
    <property type="entry name" value="R3H_dom_sf"/>
</dbReference>
<dbReference type="InterPro" id="IPR038247">
    <property type="entry name" value="Jag_N_dom_sf"/>
</dbReference>
<dbReference type="SMART" id="SM00393">
    <property type="entry name" value="R3H"/>
    <property type="match status" value="1"/>
</dbReference>
<dbReference type="InterPro" id="IPR034079">
    <property type="entry name" value="R3H_KhpB"/>
</dbReference>
<feature type="region of interest" description="Jag_N domain" evidence="6">
    <location>
        <begin position="5"/>
        <end position="55"/>
    </location>
</feature>
<feature type="domain" description="R3H" evidence="7">
    <location>
        <begin position="140"/>
        <end position="206"/>
    </location>
</feature>
<dbReference type="RefSeq" id="WP_029282921.1">
    <property type="nucleotide sequence ID" value="NZ_CANLZQ010000003.1"/>
</dbReference>
<evidence type="ECO:0000256" key="4">
    <source>
        <dbReference type="ARBA" id="ARBA00023186"/>
    </source>
</evidence>
<dbReference type="PROSITE" id="PS51061">
    <property type="entry name" value="R3H"/>
    <property type="match status" value="1"/>
</dbReference>
<evidence type="ECO:0000256" key="1">
    <source>
        <dbReference type="ARBA" id="ARBA00022490"/>
    </source>
</evidence>
<reference evidence="8 9" key="1">
    <citation type="journal article" date="2005" name="Int. J. Syst. Evol. Microbiol.">
        <title>Bacillus cibi sp. nov., isolated from jeotgal, a traditional Korean fermented seafood.</title>
        <authorList>
            <person name="Yoon J.H."/>
            <person name="Lee C.H."/>
            <person name="Oh T.K."/>
        </authorList>
    </citation>
    <scope>NUCLEOTIDE SEQUENCE [LARGE SCALE GENOMIC DNA]</scope>
    <source>
        <strain evidence="8 9">DSM 16189</strain>
    </source>
</reference>
<dbReference type="CDD" id="cd02644">
    <property type="entry name" value="R3H_jag"/>
    <property type="match status" value="1"/>
</dbReference>
<comment type="domain">
    <text evidence="6">Has an N-terminal Jag-N domain and 2 RNA-binding domains (KH and R3H).</text>
</comment>
<sequence length="206" mass="23238">MREITAEGLSVKEAVQSALKELHATENEVEITVIDEGKKGFLGLFGSKPARVKAVKRPNPAEEAHRFLMDVVRNMGVDATVEMKQDGKNVTFQIEGEKVALLIGKRGQTLNSLQYLTQLAANRHANHYLNITVDAENYRSRRKETLIQLAHKLAHQAIRTRKEVPLEPMPSYERKIIHAALVSQQHKIKTYSVGEEPHRHLVIAPK</sequence>
<evidence type="ECO:0000256" key="3">
    <source>
        <dbReference type="ARBA" id="ARBA00022960"/>
    </source>
</evidence>
<keyword evidence="5 6" id="KW-0961">Cell wall biogenesis/degradation</keyword>
<evidence type="ECO:0000256" key="6">
    <source>
        <dbReference type="HAMAP-Rule" id="MF_00867"/>
    </source>
</evidence>
<dbReference type="GO" id="GO:0003723">
    <property type="term" value="F:RNA binding"/>
    <property type="evidence" value="ECO:0007669"/>
    <property type="project" value="UniProtKB-UniRule"/>
</dbReference>
<organism evidence="8 9">
    <name type="scientific">Metabacillus indicus</name>
    <name type="common">Bacillus indicus</name>
    <dbReference type="NCBI Taxonomy" id="246786"/>
    <lineage>
        <taxon>Bacteria</taxon>
        <taxon>Bacillati</taxon>
        <taxon>Bacillota</taxon>
        <taxon>Bacilli</taxon>
        <taxon>Bacillales</taxon>
        <taxon>Bacillaceae</taxon>
        <taxon>Metabacillus</taxon>
    </lineage>
</organism>
<dbReference type="GO" id="GO:0008360">
    <property type="term" value="P:regulation of cell shape"/>
    <property type="evidence" value="ECO:0007669"/>
    <property type="project" value="UniProtKB-KW"/>
</dbReference>
<dbReference type="Gene3D" id="3.30.300.20">
    <property type="match status" value="1"/>
</dbReference>
<dbReference type="SUPFAM" id="SSF82708">
    <property type="entry name" value="R3H domain"/>
    <property type="match status" value="1"/>
</dbReference>
<dbReference type="EMBL" id="JNVC02000013">
    <property type="protein sequence ID" value="KEZ48871.1"/>
    <property type="molecule type" value="Genomic_DNA"/>
</dbReference>
<evidence type="ECO:0000256" key="2">
    <source>
        <dbReference type="ARBA" id="ARBA00022884"/>
    </source>
</evidence>
<comment type="subcellular location">
    <subcellularLocation>
        <location evidence="6">Cytoplasm</location>
    </subcellularLocation>
</comment>
<keyword evidence="4 6" id="KW-0143">Chaperone</keyword>
<dbReference type="InterPro" id="IPR001374">
    <property type="entry name" value="R3H_dom"/>
</dbReference>
<dbReference type="GO" id="GO:0005737">
    <property type="term" value="C:cytoplasm"/>
    <property type="evidence" value="ECO:0007669"/>
    <property type="project" value="UniProtKB-SubCell"/>
</dbReference>
<dbReference type="GO" id="GO:0009252">
    <property type="term" value="P:peptidoglycan biosynthetic process"/>
    <property type="evidence" value="ECO:0007669"/>
    <property type="project" value="UniProtKB-UniRule"/>
</dbReference>
<comment type="similarity">
    <text evidence="6">Belongs to the KhpB RNA-binding protein family.</text>
</comment>
<dbReference type="CDD" id="cd02414">
    <property type="entry name" value="KH-II_Jag"/>
    <property type="match status" value="1"/>
</dbReference>
<dbReference type="NCBIfam" id="NF041568">
    <property type="entry name" value="Jag_EloR"/>
    <property type="match status" value="1"/>
</dbReference>
<dbReference type="Proteomes" id="UP000028549">
    <property type="component" value="Unassembled WGS sequence"/>
</dbReference>
<proteinExistence type="inferred from homology"/>
<comment type="subunit">
    <text evidence="6">Forms a complex with KhpA.</text>
</comment>
<keyword evidence="2 6" id="KW-0694">RNA-binding</keyword>